<protein>
    <submittedName>
        <fullName evidence="10">K(+)/H(+) antiporter 1</fullName>
    </submittedName>
</protein>
<feature type="transmembrane region" description="Helical" evidence="8">
    <location>
        <begin position="217"/>
        <end position="241"/>
    </location>
</feature>
<feature type="transmembrane region" description="Helical" evidence="8">
    <location>
        <begin position="400"/>
        <end position="421"/>
    </location>
</feature>
<dbReference type="Proteomes" id="UP001302367">
    <property type="component" value="Chromosome 1"/>
</dbReference>
<dbReference type="EMBL" id="LKMD01000100">
    <property type="protein sequence ID" value="PIB01014.1"/>
    <property type="molecule type" value="Genomic_DNA"/>
</dbReference>
<dbReference type="GO" id="GO:0015297">
    <property type="term" value="F:antiporter activity"/>
    <property type="evidence" value="ECO:0007669"/>
    <property type="project" value="InterPro"/>
</dbReference>
<feature type="transmembrane region" description="Helical" evidence="8">
    <location>
        <begin position="247"/>
        <end position="267"/>
    </location>
</feature>
<evidence type="ECO:0000313" key="12">
    <source>
        <dbReference type="Proteomes" id="UP000230605"/>
    </source>
</evidence>
<keyword evidence="5" id="KW-0406">Ion transport</keyword>
<evidence type="ECO:0000313" key="13">
    <source>
        <dbReference type="Proteomes" id="UP001302367"/>
    </source>
</evidence>
<feature type="transmembrane region" description="Helical" evidence="8">
    <location>
        <begin position="288"/>
        <end position="319"/>
    </location>
</feature>
<keyword evidence="3 8" id="KW-0812">Transmembrane</keyword>
<evidence type="ECO:0000259" key="9">
    <source>
        <dbReference type="Pfam" id="PF00999"/>
    </source>
</evidence>
<gene>
    <name evidence="10" type="ORF">CB0940_01902</name>
    <name evidence="11" type="ORF">RHO25_001969</name>
</gene>
<evidence type="ECO:0000256" key="4">
    <source>
        <dbReference type="ARBA" id="ARBA00022989"/>
    </source>
</evidence>
<dbReference type="PANTHER" id="PTHR32468">
    <property type="entry name" value="CATION/H + ANTIPORTER"/>
    <property type="match status" value="1"/>
</dbReference>
<dbReference type="Gene3D" id="1.20.1530.20">
    <property type="match status" value="1"/>
</dbReference>
<feature type="compositionally biased region" description="Polar residues" evidence="7">
    <location>
        <begin position="759"/>
        <end position="770"/>
    </location>
</feature>
<evidence type="ECO:0000256" key="2">
    <source>
        <dbReference type="ARBA" id="ARBA00022448"/>
    </source>
</evidence>
<keyword evidence="2" id="KW-0813">Transport</keyword>
<dbReference type="InterPro" id="IPR050794">
    <property type="entry name" value="CPA2_transporter"/>
</dbReference>
<dbReference type="GO" id="GO:1902600">
    <property type="term" value="P:proton transmembrane transport"/>
    <property type="evidence" value="ECO:0007669"/>
    <property type="project" value="InterPro"/>
</dbReference>
<feature type="transmembrane region" description="Helical" evidence="8">
    <location>
        <begin position="110"/>
        <end position="131"/>
    </location>
</feature>
<evidence type="ECO:0000256" key="1">
    <source>
        <dbReference type="ARBA" id="ARBA00004141"/>
    </source>
</evidence>
<dbReference type="Pfam" id="PF00999">
    <property type="entry name" value="Na_H_Exchanger"/>
    <property type="match status" value="1"/>
</dbReference>
<dbReference type="AlphaFoldDB" id="A0A2G5I927"/>
<keyword evidence="13" id="KW-1185">Reference proteome</keyword>
<dbReference type="PANTHER" id="PTHR32468:SF0">
    <property type="entry name" value="K(+)_H(+) ANTIPORTER 1"/>
    <property type="match status" value="1"/>
</dbReference>
<feature type="transmembrane region" description="Helical" evidence="8">
    <location>
        <begin position="80"/>
        <end position="98"/>
    </location>
</feature>
<dbReference type="InterPro" id="IPR006153">
    <property type="entry name" value="Cation/H_exchanger_TM"/>
</dbReference>
<feature type="transmembrane region" description="Helical" evidence="8">
    <location>
        <begin position="143"/>
        <end position="165"/>
    </location>
</feature>
<feature type="domain" description="Cation/H+ exchanger transmembrane" evidence="9">
    <location>
        <begin position="61"/>
        <end position="451"/>
    </location>
</feature>
<evidence type="ECO:0000256" key="6">
    <source>
        <dbReference type="ARBA" id="ARBA00023136"/>
    </source>
</evidence>
<feature type="region of interest" description="Disordered" evidence="7">
    <location>
        <begin position="757"/>
        <end position="776"/>
    </location>
</feature>
<feature type="transmembrane region" description="Helical" evidence="8">
    <location>
        <begin position="339"/>
        <end position="360"/>
    </location>
</feature>
<feature type="transmembrane region" description="Helical" evidence="8">
    <location>
        <begin position="185"/>
        <end position="205"/>
    </location>
</feature>
<evidence type="ECO:0000256" key="3">
    <source>
        <dbReference type="ARBA" id="ARBA00022692"/>
    </source>
</evidence>
<evidence type="ECO:0000313" key="10">
    <source>
        <dbReference type="EMBL" id="PIB01014.1"/>
    </source>
</evidence>
<reference evidence="10 12" key="1">
    <citation type="submission" date="2015-10" db="EMBL/GenBank/DDBJ databases">
        <title>The cercosporin biosynthetic gene cluster was horizontally transferred to several fungal lineages and shown to be expanded in Cercospora beticola based on microsynteny with recipient genomes.</title>
        <authorList>
            <person name="De Jonge R."/>
            <person name="Ebert M.K."/>
            <person name="Suttle J.C."/>
            <person name="Jurick Ii W.M."/>
            <person name="Secor G.A."/>
            <person name="Thomma B.P."/>
            <person name="Van De Peer Y."/>
            <person name="Bolton M.D."/>
        </authorList>
    </citation>
    <scope>NUCLEOTIDE SEQUENCE [LARGE SCALE GENOMIC DNA]</scope>
    <source>
        <strain evidence="10 12">09-40</strain>
    </source>
</reference>
<keyword evidence="4 8" id="KW-1133">Transmembrane helix</keyword>
<dbReference type="OrthoDB" id="2687058at2759"/>
<accession>A0A2G5I927</accession>
<evidence type="ECO:0000256" key="8">
    <source>
        <dbReference type="SAM" id="Phobius"/>
    </source>
</evidence>
<evidence type="ECO:0000256" key="7">
    <source>
        <dbReference type="SAM" id="MobiDB-lite"/>
    </source>
</evidence>
<dbReference type="InterPro" id="IPR038770">
    <property type="entry name" value="Na+/solute_symporter_sf"/>
</dbReference>
<evidence type="ECO:0000256" key="5">
    <source>
        <dbReference type="ARBA" id="ARBA00023065"/>
    </source>
</evidence>
<sequence length="904" mass="97947">MATATVTEMVTMTVNATAATASSSTDGNRAPPQGGILEGIDPTHYDSKNPIILFIIQAGIIIIFCRLLHWPLSKIRQPRVIAEVIGGIMLGPSVMGRIPGFSETIFPQASIPNLNLVANLGLVLFLFLVGLEVDLRFFVSNWRVALSVGAAGMALPFGLGCAIAWGLYHEFKDEPNIVDIDFGTFMLFIGIAMAITAFPVLCRILTELQLLGTSVGIITLSAGVSNDVVGWILLALCVALVNAGSGLTAVWVLLTCVGYALFLGFAVRPAFMWYLRRSRALQDGPSQAVIVVTLLICLGSAFFTGVIGVHAIFGAFMAGLICPHEGGFAIKITEKIEDLIGAIFLPLYFALSGLSTNIGLLDNGITWAYVIGVIAIAFIAKFVGGTLGAKANGLVWRESFTIGALMSCKGLVELIVLNIGLQARILSTRTFTIFVVMALVTTFATTPLVQWLYPPWYQRKLEAWKRGEIDWDTGKPLSDSETDSVVQEKQEATKVRNLLVYLRLDNMPTLLAFVSLLGTKPTEIVQKEHPSKEHEKRDPSIIEIPTNKRVSVHGVRMVELTERGSSVMQVTEVDEYSLFDPILNAFRVLGQMFNLTVSGEVTVVPESGFADTLVHKATEDASDLLLIPWSETGTLSEKQVVSNDNIRNKLDSASYRGFVREALNTSQCNTAIFINKGFSGSLKQKPLQLHRTVSAMSIRSARDHQTTLLNVDQSHHVFMPYFGVGTDDRVALRLVLQLAENTGVTATIVHYESEDKIESASTEETSMPTKQHSESKRPEIFKALSLMSKGSNTIGSGNGNNNGSHSAFFTTLQKSISADVARRVVFDTVRHSKDPIQDALAKAQEEVAQNPKNGGDIIVVGRHINQFKNGLNSSDCLGTPADTFASSGIRASLLVVQAKTPGSA</sequence>
<dbReference type="Proteomes" id="UP000230605">
    <property type="component" value="Chromosome 1"/>
</dbReference>
<dbReference type="EMBL" id="CP134184">
    <property type="protein sequence ID" value="WPA97360.1"/>
    <property type="molecule type" value="Genomic_DNA"/>
</dbReference>
<proteinExistence type="predicted"/>
<comment type="subcellular location">
    <subcellularLocation>
        <location evidence="1">Membrane</location>
        <topology evidence="1">Multi-pass membrane protein</topology>
    </subcellularLocation>
</comment>
<name>A0A2G5I927_CERBT</name>
<feature type="transmembrane region" description="Helical" evidence="8">
    <location>
        <begin position="433"/>
        <end position="453"/>
    </location>
</feature>
<feature type="transmembrane region" description="Helical" evidence="8">
    <location>
        <begin position="367"/>
        <end position="388"/>
    </location>
</feature>
<organism evidence="10 12">
    <name type="scientific">Cercospora beticola</name>
    <name type="common">Sugarbeet leaf spot fungus</name>
    <dbReference type="NCBI Taxonomy" id="122368"/>
    <lineage>
        <taxon>Eukaryota</taxon>
        <taxon>Fungi</taxon>
        <taxon>Dikarya</taxon>
        <taxon>Ascomycota</taxon>
        <taxon>Pezizomycotina</taxon>
        <taxon>Dothideomycetes</taxon>
        <taxon>Dothideomycetidae</taxon>
        <taxon>Mycosphaerellales</taxon>
        <taxon>Mycosphaerellaceae</taxon>
        <taxon>Cercospora</taxon>
    </lineage>
</organism>
<feature type="transmembrane region" description="Helical" evidence="8">
    <location>
        <begin position="51"/>
        <end position="68"/>
    </location>
</feature>
<reference evidence="11 13" key="2">
    <citation type="submission" date="2023-09" db="EMBL/GenBank/DDBJ databases">
        <title>Complete-Gapless Cercospora beticola genome.</title>
        <authorList>
            <person name="Wyatt N.A."/>
            <person name="Spanner R.E."/>
            <person name="Bolton M.D."/>
        </authorList>
    </citation>
    <scope>NUCLEOTIDE SEQUENCE [LARGE SCALE GENOMIC DNA]</scope>
    <source>
        <strain evidence="11">Cb09-40</strain>
    </source>
</reference>
<dbReference type="GO" id="GO:0016020">
    <property type="term" value="C:membrane"/>
    <property type="evidence" value="ECO:0007669"/>
    <property type="project" value="UniProtKB-SubCell"/>
</dbReference>
<keyword evidence="6 8" id="KW-0472">Membrane</keyword>
<evidence type="ECO:0000313" key="11">
    <source>
        <dbReference type="EMBL" id="WPA97360.1"/>
    </source>
</evidence>